<dbReference type="Proteomes" id="UP000190814">
    <property type="component" value="Unassembled WGS sequence"/>
</dbReference>
<dbReference type="EMBL" id="FUXZ01000009">
    <property type="protein sequence ID" value="SKA68076.1"/>
    <property type="molecule type" value="Genomic_DNA"/>
</dbReference>
<gene>
    <name evidence="2" type="ORF">SAMN02745111_01526</name>
</gene>
<feature type="chain" id="PRO_5010533722" evidence="1">
    <location>
        <begin position="28"/>
        <end position="205"/>
    </location>
</feature>
<sequence>MKKTNHILLSSILLIVLTLSNPIDTYAKVQTYYGPEHSSGTQMIAHATRTKYTYDSTDDDISYTHGNWKTINSFTCSKTTKKGQAYTLSHTVNTIYSVSISASIPFEFIEKIVPKKIEDIMKGSISVGVTKSISESTTCSSSGVLYKKGNVAELQIRNTTKKRVRIVKCQDQWQSISGEWKKSGKTYEKKIITTHTYPDHRVIEK</sequence>
<dbReference type="RefSeq" id="WP_078766391.1">
    <property type="nucleotide sequence ID" value="NZ_FUXZ01000009.1"/>
</dbReference>
<evidence type="ECO:0000313" key="2">
    <source>
        <dbReference type="EMBL" id="SKA68076.1"/>
    </source>
</evidence>
<evidence type="ECO:0000313" key="3">
    <source>
        <dbReference type="Proteomes" id="UP000190814"/>
    </source>
</evidence>
<keyword evidence="3" id="KW-1185">Reference proteome</keyword>
<reference evidence="2 3" key="1">
    <citation type="submission" date="2017-02" db="EMBL/GenBank/DDBJ databases">
        <authorList>
            <person name="Peterson S.W."/>
        </authorList>
    </citation>
    <scope>NUCLEOTIDE SEQUENCE [LARGE SCALE GENOMIC DNA]</scope>
    <source>
        <strain evidence="2 3">ATCC 35992</strain>
    </source>
</reference>
<feature type="signal peptide" evidence="1">
    <location>
        <begin position="1"/>
        <end position="27"/>
    </location>
</feature>
<accession>A0A1T4VSY4</accession>
<dbReference type="AlphaFoldDB" id="A0A1T4VSY4"/>
<name>A0A1T4VSY4_9FIRM</name>
<keyword evidence="1" id="KW-0732">Signal</keyword>
<proteinExistence type="predicted"/>
<organism evidence="2 3">
    <name type="scientific">Eubacterium uniforme</name>
    <dbReference type="NCBI Taxonomy" id="39495"/>
    <lineage>
        <taxon>Bacteria</taxon>
        <taxon>Bacillati</taxon>
        <taxon>Bacillota</taxon>
        <taxon>Clostridia</taxon>
        <taxon>Eubacteriales</taxon>
        <taxon>Eubacteriaceae</taxon>
        <taxon>Eubacterium</taxon>
    </lineage>
</organism>
<evidence type="ECO:0000256" key="1">
    <source>
        <dbReference type="SAM" id="SignalP"/>
    </source>
</evidence>
<protein>
    <submittedName>
        <fullName evidence="2">Uncharacterized protein</fullName>
    </submittedName>
</protein>